<feature type="region of interest" description="Disordered" evidence="1">
    <location>
        <begin position="299"/>
        <end position="428"/>
    </location>
</feature>
<dbReference type="OrthoDB" id="10668567at2759"/>
<dbReference type="EnsemblMetazoa" id="XM_022793352">
    <property type="protein sequence ID" value="XP_022649087"/>
    <property type="gene ID" value="LOC111245246"/>
</dbReference>
<feature type="region of interest" description="Disordered" evidence="1">
    <location>
        <begin position="141"/>
        <end position="171"/>
    </location>
</feature>
<dbReference type="Proteomes" id="UP000594260">
    <property type="component" value="Unplaced"/>
</dbReference>
<feature type="compositionally biased region" description="Low complexity" evidence="1">
    <location>
        <begin position="155"/>
        <end position="171"/>
    </location>
</feature>
<keyword evidence="3" id="KW-1185">Reference proteome</keyword>
<feature type="compositionally biased region" description="Polar residues" evidence="1">
    <location>
        <begin position="380"/>
        <end position="398"/>
    </location>
</feature>
<dbReference type="AlphaFoldDB" id="A0A7M7JAA8"/>
<proteinExistence type="predicted"/>
<dbReference type="RefSeq" id="XP_022649085.1">
    <property type="nucleotide sequence ID" value="XM_022793350.1"/>
</dbReference>
<dbReference type="EnsemblMetazoa" id="XM_022793350">
    <property type="protein sequence ID" value="XP_022649085"/>
    <property type="gene ID" value="LOC111245246"/>
</dbReference>
<feature type="compositionally biased region" description="Basic and acidic residues" evidence="1">
    <location>
        <begin position="358"/>
        <end position="379"/>
    </location>
</feature>
<evidence type="ECO:0000313" key="3">
    <source>
        <dbReference type="Proteomes" id="UP000594260"/>
    </source>
</evidence>
<feature type="region of interest" description="Disordered" evidence="1">
    <location>
        <begin position="269"/>
        <end position="288"/>
    </location>
</feature>
<evidence type="ECO:0000256" key="1">
    <source>
        <dbReference type="SAM" id="MobiDB-lite"/>
    </source>
</evidence>
<reference evidence="2" key="1">
    <citation type="submission" date="2021-01" db="UniProtKB">
        <authorList>
            <consortium name="EnsemblMetazoa"/>
        </authorList>
    </citation>
    <scope>IDENTIFICATION</scope>
</reference>
<protein>
    <submittedName>
        <fullName evidence="2">Uncharacterized protein</fullName>
    </submittedName>
</protein>
<dbReference type="RefSeq" id="XP_022649084.1">
    <property type="nucleotide sequence ID" value="XM_022793349.1"/>
</dbReference>
<feature type="compositionally biased region" description="Basic residues" evidence="1">
    <location>
        <begin position="276"/>
        <end position="288"/>
    </location>
</feature>
<dbReference type="InParanoid" id="A0A7M7JAA8"/>
<dbReference type="RefSeq" id="XP_022649087.1">
    <property type="nucleotide sequence ID" value="XM_022793352.1"/>
</dbReference>
<dbReference type="KEGG" id="vde:111245246"/>
<sequence>MYVHTVTLLTNARGYTCAVSPVLANSIGQSYIINPISITAILHYPSCVLLLNRHLPPIVLPSSCQVTFYNRHYNCNDTHIVHSLSLPEAATTRPDSVSSDNLSRDCETSGQTSTVRRLIISGGSAAKATNEQHLYRPDRLVRSKIDIGDSPPPVSTTESPQSPPSSCSASQVYSTSSVESPRDVVSKDVRGLVPTAHQQSLAAAGIHPILVQRRRASSKAKKLQTPAISNAISCDTNNFTTVINHLPRLSRTLQFRLSQNITRIISCSPGTQGRGSYKKPKTRNRQKKLRHLAYRARSKKALTKGAKNTRLCNKRSKQRALNDVGTLDSLAPRREGKLTVGPNAISRTGPKSHHSKYPKSDKIEEKQTASIEREREKQNESFTDGVNQPQQQDSNEQPESAKGNKSNKRRRDTHQYTRGHSKSRTSHPAQYDCVNLNQCLVF</sequence>
<feature type="compositionally biased region" description="Basic residues" evidence="1">
    <location>
        <begin position="405"/>
        <end position="425"/>
    </location>
</feature>
<accession>A0A7M7JAA8</accession>
<evidence type="ECO:0000313" key="2">
    <source>
        <dbReference type="EnsemblMetazoa" id="XP_022649085"/>
    </source>
</evidence>
<dbReference type="EnsemblMetazoa" id="XM_022793349">
    <property type="protein sequence ID" value="XP_022649084"/>
    <property type="gene ID" value="LOC111245246"/>
</dbReference>
<name>A0A7M7JAA8_VARDE</name>
<dbReference type="GeneID" id="111245246"/>
<organism evidence="2 3">
    <name type="scientific">Varroa destructor</name>
    <name type="common">Honeybee mite</name>
    <dbReference type="NCBI Taxonomy" id="109461"/>
    <lineage>
        <taxon>Eukaryota</taxon>
        <taxon>Metazoa</taxon>
        <taxon>Ecdysozoa</taxon>
        <taxon>Arthropoda</taxon>
        <taxon>Chelicerata</taxon>
        <taxon>Arachnida</taxon>
        <taxon>Acari</taxon>
        <taxon>Parasitiformes</taxon>
        <taxon>Mesostigmata</taxon>
        <taxon>Gamasina</taxon>
        <taxon>Dermanyssoidea</taxon>
        <taxon>Varroidae</taxon>
        <taxon>Varroa</taxon>
    </lineage>
</organism>